<evidence type="ECO:0000313" key="3">
    <source>
        <dbReference type="Proteomes" id="UP000295375"/>
    </source>
</evidence>
<keyword evidence="1" id="KW-0472">Membrane</keyword>
<dbReference type="Proteomes" id="UP000295375">
    <property type="component" value="Unassembled WGS sequence"/>
</dbReference>
<evidence type="ECO:0000313" key="2">
    <source>
        <dbReference type="EMBL" id="TDQ45787.1"/>
    </source>
</evidence>
<reference evidence="2 3" key="1">
    <citation type="submission" date="2019-03" db="EMBL/GenBank/DDBJ databases">
        <title>Genomic Encyclopedia of Type Strains, Phase IV (KMG-IV): sequencing the most valuable type-strain genomes for metagenomic binning, comparative biology and taxonomic classification.</title>
        <authorList>
            <person name="Goeker M."/>
        </authorList>
    </citation>
    <scope>NUCLEOTIDE SEQUENCE [LARGE SCALE GENOMIC DNA]</scope>
    <source>
        <strain evidence="2 3">DSM 103792</strain>
    </source>
</reference>
<keyword evidence="3" id="KW-1185">Reference proteome</keyword>
<dbReference type="EMBL" id="SNYM01000017">
    <property type="protein sequence ID" value="TDQ45787.1"/>
    <property type="molecule type" value="Genomic_DNA"/>
</dbReference>
<name>A0A4V3D6Y8_9GAMM</name>
<evidence type="ECO:0000256" key="1">
    <source>
        <dbReference type="SAM" id="Phobius"/>
    </source>
</evidence>
<feature type="transmembrane region" description="Helical" evidence="1">
    <location>
        <begin position="46"/>
        <end position="67"/>
    </location>
</feature>
<sequence>MTHKFAMRRSVLVQVLIIVPMVLIILALALTGHFSGGIEGQSDNELTSTLIAVLILVAASLLSLFMLNHVRYEVSGQGVAIFVGPFRLGIHWKAVRDIRLYRLPMAKQPYGVAVHFRQHGLTRRKILMPENVQALHDVLQQQWQHYQQEQTR</sequence>
<organism evidence="2 3">
    <name type="scientific">Permianibacter aggregans</name>
    <dbReference type="NCBI Taxonomy" id="1510150"/>
    <lineage>
        <taxon>Bacteria</taxon>
        <taxon>Pseudomonadati</taxon>
        <taxon>Pseudomonadota</taxon>
        <taxon>Gammaproteobacteria</taxon>
        <taxon>Pseudomonadales</taxon>
        <taxon>Pseudomonadaceae</taxon>
        <taxon>Permianibacter</taxon>
    </lineage>
</organism>
<proteinExistence type="predicted"/>
<comment type="caution">
    <text evidence="2">The sequence shown here is derived from an EMBL/GenBank/DDBJ whole genome shotgun (WGS) entry which is preliminary data.</text>
</comment>
<dbReference type="AlphaFoldDB" id="A0A4V3D6Y8"/>
<keyword evidence="1" id="KW-0812">Transmembrane</keyword>
<dbReference type="RefSeq" id="WP_133592343.1">
    <property type="nucleotide sequence ID" value="NZ_CP037953.1"/>
</dbReference>
<protein>
    <submittedName>
        <fullName evidence="2">Uncharacterized protein</fullName>
    </submittedName>
</protein>
<accession>A0A4V3D6Y8</accession>
<keyword evidence="1" id="KW-1133">Transmembrane helix</keyword>
<gene>
    <name evidence="2" type="ORF">EV696_11720</name>
</gene>
<feature type="transmembrane region" description="Helical" evidence="1">
    <location>
        <begin position="12"/>
        <end position="34"/>
    </location>
</feature>